<evidence type="ECO:0000256" key="2">
    <source>
        <dbReference type="ARBA" id="ARBA00022737"/>
    </source>
</evidence>
<dbReference type="Gene3D" id="2.60.40.10">
    <property type="entry name" value="Immunoglobulins"/>
    <property type="match status" value="1"/>
</dbReference>
<dbReference type="Gene3D" id="2.130.10.130">
    <property type="entry name" value="Integrin alpha, N-terminal"/>
    <property type="match status" value="1"/>
</dbReference>
<dbReference type="RefSeq" id="WP_206721783.1">
    <property type="nucleotide sequence ID" value="NZ_CP071090.1"/>
</dbReference>
<evidence type="ECO:0000313" key="5">
    <source>
        <dbReference type="Proteomes" id="UP000662747"/>
    </source>
</evidence>
<dbReference type="EMBL" id="CP071090">
    <property type="protein sequence ID" value="QSQ20202.1"/>
    <property type="molecule type" value="Genomic_DNA"/>
</dbReference>
<feature type="domain" description="HYR" evidence="3">
    <location>
        <begin position="694"/>
        <end position="772"/>
    </location>
</feature>
<keyword evidence="5" id="KW-1185">Reference proteome</keyword>
<dbReference type="InterPro" id="IPR013783">
    <property type="entry name" value="Ig-like_fold"/>
</dbReference>
<dbReference type="Pfam" id="PF02494">
    <property type="entry name" value="HYR"/>
    <property type="match status" value="1"/>
</dbReference>
<sequence>MVHQGWTDRRAGRWCLLGALGLVACSGTNSEAPAKQGSTAVVEVETEARCEVRPPFEPHFEPEVEWAWTDSPVMPTHTNVESTPVVVDVNGDGVPDVVFNSFEGWNYKTNGVLRAISGADGSDLWAVTDPTLRTRGAASVAAGDIDGDGLVELCTVPESATGILCFENTGAFKFRADGPRLDWGGVSFADLDGDGTVEIIAGNHVYDGAGNLKWVGSEGVGGPPNDTGPLAFAADLDGDGKQEVINGPTIYRHDGTLKCRAESLGNGFSGVGNFDADPEGEVVVVWDGHVSLMESDCTVRWTVEHLGGGVGGPPNIADFDADGQPEIGVAGAGFYAVFEADGSLKWLTPTQDMSSNRTGSSTFDFEGDGRAEVVYADETALRIYDGATGEVRFEVPHSSCTAYENPVVADVDGDGNAEIVVAQNTACGFGPFHGIRVFRDKKDGWVNTRRIWNQHAYSVTNVGDDGSIPAHPVANWRTPGLNTFRTNSQGTGTVKPFAAPDLVVDSVSAACDGEGGLKLVARVRNAGDAPASTGVRVAFYRGPASGGGTLLGVATLADKLDAAGEALAELVLDTAPGGRGEVFAVVDDDGTGTGREQECREDNNTGSGLVSLECSASANLPPVAVCRDVTVSADATCRASASVDDGSHDPDGQPGPFTVTQSAPGPFGLGKHEVTLTASDGEESAVCTGVVTVVDTTLPRIVCPAPQVLECTAGGAQATYTAHAEDNCGPVSVTCSPPAPSVFPLGRSVVDCNATDGSGNACGCAFSVTVRDTKAPVPGCSLGMTLWPVDHQYRTVTLAECASAAQDACLGELPLQQYGRIVRVTSDESEDAAGTCDGDTCDDVAVRVNATSVQLRAERDDTGDGRVYTVHYVVTDTSGNSAPGSCTVSVPRDTYGQQQAQDSGPKYCVGQGCPYGTGGSYLCP</sequence>
<proteinExistence type="predicted"/>
<dbReference type="PANTHER" id="PTHR45460:SF2">
    <property type="entry name" value="ALPHA 1,3 GLUCANASE, GH71 FAMILY (EUROFUNG)"/>
    <property type="match status" value="1"/>
</dbReference>
<reference evidence="4 5" key="1">
    <citation type="submission" date="2021-02" db="EMBL/GenBank/DDBJ databases">
        <title>De Novo genome assembly of isolated myxobacteria.</title>
        <authorList>
            <person name="Stevens D.C."/>
        </authorList>
    </citation>
    <scope>NUCLEOTIDE SEQUENCE [LARGE SCALE GENOMIC DNA]</scope>
    <source>
        <strain evidence="5">SCPEA02</strain>
    </source>
</reference>
<accession>A0ABX7NMX4</accession>
<keyword evidence="2" id="KW-0677">Repeat</keyword>
<evidence type="ECO:0000256" key="1">
    <source>
        <dbReference type="ARBA" id="ARBA00022729"/>
    </source>
</evidence>
<evidence type="ECO:0000259" key="3">
    <source>
        <dbReference type="PROSITE" id="PS50825"/>
    </source>
</evidence>
<dbReference type="InterPro" id="IPR013517">
    <property type="entry name" value="FG-GAP"/>
</dbReference>
<gene>
    <name evidence="4" type="ORF">JY651_33725</name>
</gene>
<keyword evidence="1" id="KW-0732">Signal</keyword>
<evidence type="ECO:0000313" key="4">
    <source>
        <dbReference type="EMBL" id="QSQ20202.1"/>
    </source>
</evidence>
<dbReference type="SUPFAM" id="SSF69318">
    <property type="entry name" value="Integrin alpha N-terminal domain"/>
    <property type="match status" value="2"/>
</dbReference>
<organism evidence="4 5">
    <name type="scientific">Pyxidicoccus parkwayensis</name>
    <dbReference type="NCBI Taxonomy" id="2813578"/>
    <lineage>
        <taxon>Bacteria</taxon>
        <taxon>Pseudomonadati</taxon>
        <taxon>Myxococcota</taxon>
        <taxon>Myxococcia</taxon>
        <taxon>Myxococcales</taxon>
        <taxon>Cystobacterineae</taxon>
        <taxon>Myxococcaceae</taxon>
        <taxon>Pyxidicoccus</taxon>
    </lineage>
</organism>
<protein>
    <submittedName>
        <fullName evidence="4">VCBS repeat-containing protein</fullName>
    </submittedName>
</protein>
<dbReference type="PANTHER" id="PTHR45460">
    <property type="entry name" value="SIMILAR TO CYSTEINE PROTEINASE"/>
    <property type="match status" value="1"/>
</dbReference>
<dbReference type="Pfam" id="PF13517">
    <property type="entry name" value="FG-GAP_3"/>
    <property type="match status" value="2"/>
</dbReference>
<dbReference type="InterPro" id="IPR003410">
    <property type="entry name" value="HYR_dom"/>
</dbReference>
<name>A0ABX7NMX4_9BACT</name>
<dbReference type="Proteomes" id="UP000662747">
    <property type="component" value="Chromosome"/>
</dbReference>
<dbReference type="PROSITE" id="PS50825">
    <property type="entry name" value="HYR"/>
    <property type="match status" value="1"/>
</dbReference>
<dbReference type="InterPro" id="IPR028994">
    <property type="entry name" value="Integrin_alpha_N"/>
</dbReference>